<keyword evidence="4 5" id="KW-0663">Pyridoxal phosphate</keyword>
<sequence length="460" mass="50987">MSYGYDLTPEELVEKDRQNLWHHLTQHKIFDSTEPTIIVEGKGCIIKDARGREFLDCVSGGVWCVNVGYGQESIAKAVYEQLKKMPYYALSAGNPPAIKLAEKLVSLLPGTAKSYISNSGSEANEKAFKMSRQYFRLKYPNKDKYKIIYRHRDYHGTTFAALSATGQDERRMGFEPLVPGFVGIPAAYCYRCSFGKSYPGCNMECARALEDVILSEGPDTVAAFIVEPITAGGGILVPQAEYFQVIQEICQKYEVLLILDEVVCGFGRTGKWFGHQHFDVSPDMITMAKGMASSYMPISATVCKPHIFEQFINDPADTFAYFRDISTYGGSAGSCTAALENIKIIEEQNLVERVKEMGNYLLESLKELAGFPVVGEIRGKGLFAGIELVEDRSTKVPVSEAYMGKLLSIIASQGVLVGRMNRSVPGFNNVVTMAPMYIVSKEELDRMVGAIKKALETVQR</sequence>
<evidence type="ECO:0000256" key="5">
    <source>
        <dbReference type="RuleBase" id="RU003560"/>
    </source>
</evidence>
<dbReference type="RefSeq" id="WP_072915338.1">
    <property type="nucleotide sequence ID" value="NZ_FRAR01000020.1"/>
</dbReference>
<dbReference type="STRING" id="1121421.SAMN02745123_02717"/>
<dbReference type="FunFam" id="3.40.640.10:FF:000014">
    <property type="entry name" value="Adenosylmethionine-8-amino-7-oxononanoate aminotransferase, probable"/>
    <property type="match status" value="1"/>
</dbReference>
<evidence type="ECO:0000256" key="1">
    <source>
        <dbReference type="ARBA" id="ARBA00008954"/>
    </source>
</evidence>
<dbReference type="SUPFAM" id="SSF53383">
    <property type="entry name" value="PLP-dependent transferases"/>
    <property type="match status" value="1"/>
</dbReference>
<dbReference type="Proteomes" id="UP000183997">
    <property type="component" value="Unassembled WGS sequence"/>
</dbReference>
<dbReference type="InterPro" id="IPR015421">
    <property type="entry name" value="PyrdxlP-dep_Trfase_major"/>
</dbReference>
<keyword evidence="7" id="KW-1185">Reference proteome</keyword>
<reference evidence="7" key="1">
    <citation type="submission" date="2016-11" db="EMBL/GenBank/DDBJ databases">
        <authorList>
            <person name="Varghese N."/>
            <person name="Submissions S."/>
        </authorList>
    </citation>
    <scope>NUCLEOTIDE SEQUENCE [LARGE SCALE GENOMIC DNA]</scope>
    <source>
        <strain evidence="7">DSM 10349</strain>
    </source>
</reference>
<dbReference type="NCBIfam" id="NF005812">
    <property type="entry name" value="PRK07678.1"/>
    <property type="match status" value="1"/>
</dbReference>
<dbReference type="AlphaFoldDB" id="A0A1M6UF47"/>
<evidence type="ECO:0000256" key="2">
    <source>
        <dbReference type="ARBA" id="ARBA00022576"/>
    </source>
</evidence>
<dbReference type="EMBL" id="FRAR01000020">
    <property type="protein sequence ID" value="SHK67763.1"/>
    <property type="molecule type" value="Genomic_DNA"/>
</dbReference>
<dbReference type="InterPro" id="IPR005814">
    <property type="entry name" value="Aminotrans_3"/>
</dbReference>
<dbReference type="GO" id="GO:0005829">
    <property type="term" value="C:cytosol"/>
    <property type="evidence" value="ECO:0007669"/>
    <property type="project" value="TreeGrafter"/>
</dbReference>
<dbReference type="InterPro" id="IPR015424">
    <property type="entry name" value="PyrdxlP-dep_Trfase"/>
</dbReference>
<dbReference type="PROSITE" id="PS00600">
    <property type="entry name" value="AA_TRANSFER_CLASS_3"/>
    <property type="match status" value="1"/>
</dbReference>
<organism evidence="6 7">
    <name type="scientific">Desulforamulus aeronauticus DSM 10349</name>
    <dbReference type="NCBI Taxonomy" id="1121421"/>
    <lineage>
        <taxon>Bacteria</taxon>
        <taxon>Bacillati</taxon>
        <taxon>Bacillota</taxon>
        <taxon>Clostridia</taxon>
        <taxon>Eubacteriales</taxon>
        <taxon>Peptococcaceae</taxon>
        <taxon>Desulforamulus</taxon>
    </lineage>
</organism>
<dbReference type="OrthoDB" id="9807885at2"/>
<evidence type="ECO:0000256" key="3">
    <source>
        <dbReference type="ARBA" id="ARBA00022679"/>
    </source>
</evidence>
<evidence type="ECO:0000313" key="6">
    <source>
        <dbReference type="EMBL" id="SHK67763.1"/>
    </source>
</evidence>
<dbReference type="InterPro" id="IPR049704">
    <property type="entry name" value="Aminotrans_3_PPA_site"/>
</dbReference>
<keyword evidence="2 6" id="KW-0032">Aminotransferase</keyword>
<proteinExistence type="inferred from homology"/>
<name>A0A1M6UF47_9FIRM</name>
<dbReference type="PANTHER" id="PTHR43094">
    <property type="entry name" value="AMINOTRANSFERASE"/>
    <property type="match status" value="1"/>
</dbReference>
<keyword evidence="6" id="KW-0670">Pyruvate</keyword>
<protein>
    <submittedName>
        <fullName evidence="6">Taurine-pyruvate aminotransferase</fullName>
    </submittedName>
</protein>
<accession>A0A1M6UF47</accession>
<dbReference type="PIRSF" id="PIRSF000521">
    <property type="entry name" value="Transaminase_4ab_Lys_Orn"/>
    <property type="match status" value="1"/>
</dbReference>
<comment type="similarity">
    <text evidence="1 5">Belongs to the class-III pyridoxal-phosphate-dependent aminotransferase family.</text>
</comment>
<dbReference type="GO" id="GO:0008483">
    <property type="term" value="F:transaminase activity"/>
    <property type="evidence" value="ECO:0007669"/>
    <property type="project" value="UniProtKB-KW"/>
</dbReference>
<dbReference type="InterPro" id="IPR015422">
    <property type="entry name" value="PyrdxlP-dep_Trfase_small"/>
</dbReference>
<dbReference type="Gene3D" id="3.90.1150.10">
    <property type="entry name" value="Aspartate Aminotransferase, domain 1"/>
    <property type="match status" value="1"/>
</dbReference>
<dbReference type="Pfam" id="PF00202">
    <property type="entry name" value="Aminotran_3"/>
    <property type="match status" value="1"/>
</dbReference>
<dbReference type="CDD" id="cd00610">
    <property type="entry name" value="OAT_like"/>
    <property type="match status" value="1"/>
</dbReference>
<keyword evidence="3 6" id="KW-0808">Transferase</keyword>
<dbReference type="GO" id="GO:0030170">
    <property type="term" value="F:pyridoxal phosphate binding"/>
    <property type="evidence" value="ECO:0007669"/>
    <property type="project" value="InterPro"/>
</dbReference>
<gene>
    <name evidence="6" type="ORF">SAMN02745123_02717</name>
</gene>
<dbReference type="PANTHER" id="PTHR43094:SF1">
    <property type="entry name" value="AMINOTRANSFERASE CLASS-III"/>
    <property type="match status" value="1"/>
</dbReference>
<evidence type="ECO:0000313" key="7">
    <source>
        <dbReference type="Proteomes" id="UP000183997"/>
    </source>
</evidence>
<dbReference type="Gene3D" id="3.40.640.10">
    <property type="entry name" value="Type I PLP-dependent aspartate aminotransferase-like (Major domain)"/>
    <property type="match status" value="1"/>
</dbReference>
<evidence type="ECO:0000256" key="4">
    <source>
        <dbReference type="ARBA" id="ARBA00022898"/>
    </source>
</evidence>